<dbReference type="Proteomes" id="UP000679126">
    <property type="component" value="Unassembled WGS sequence"/>
</dbReference>
<dbReference type="RefSeq" id="WP_209148172.1">
    <property type="nucleotide sequence ID" value="NZ_JAGHKP010000004.1"/>
</dbReference>
<accession>A0ABS3YK24</accession>
<evidence type="ECO:0000313" key="1">
    <source>
        <dbReference type="EMBL" id="MBO9155042.1"/>
    </source>
</evidence>
<sequence length="151" mass="16825">MQFGVQYKSLKLVDFKEEMLEAVGNSGREGRLTIDASVGVQKETKILTAKILVEIFTGSEDAEEASVFVGLISTQSDFTLTNWDEIVKNLEGGKYDVPDELQANLIRIAYDTTRGMLRVKAQGNILQNILLPVFNPLGYVKAKRDEINRGK</sequence>
<organism evidence="1 2">
    <name type="scientific">Chitinophaga chungangae</name>
    <dbReference type="NCBI Taxonomy" id="2821488"/>
    <lineage>
        <taxon>Bacteria</taxon>
        <taxon>Pseudomonadati</taxon>
        <taxon>Bacteroidota</taxon>
        <taxon>Chitinophagia</taxon>
        <taxon>Chitinophagales</taxon>
        <taxon>Chitinophagaceae</taxon>
        <taxon>Chitinophaga</taxon>
    </lineage>
</organism>
<name>A0ABS3YK24_9BACT</name>
<dbReference type="EMBL" id="JAGHKP010000004">
    <property type="protein sequence ID" value="MBO9155042.1"/>
    <property type="molecule type" value="Genomic_DNA"/>
</dbReference>
<gene>
    <name evidence="1" type="ORF">J7I43_22630</name>
</gene>
<proteinExistence type="predicted"/>
<keyword evidence="2" id="KW-1185">Reference proteome</keyword>
<reference evidence="2" key="1">
    <citation type="submission" date="2021-03" db="EMBL/GenBank/DDBJ databases">
        <title>Assistant Professor.</title>
        <authorList>
            <person name="Huq M.A."/>
        </authorList>
    </citation>
    <scope>NUCLEOTIDE SEQUENCE [LARGE SCALE GENOMIC DNA]</scope>
    <source>
        <strain evidence="2">MAH-28</strain>
    </source>
</reference>
<comment type="caution">
    <text evidence="1">The sequence shown here is derived from an EMBL/GenBank/DDBJ whole genome shotgun (WGS) entry which is preliminary data.</text>
</comment>
<protein>
    <submittedName>
        <fullName evidence="1">Uncharacterized protein</fullName>
    </submittedName>
</protein>
<evidence type="ECO:0000313" key="2">
    <source>
        <dbReference type="Proteomes" id="UP000679126"/>
    </source>
</evidence>